<keyword evidence="2" id="KW-1185">Reference proteome</keyword>
<comment type="caution">
    <text evidence="1">The sequence shown here is derived from an EMBL/GenBank/DDBJ whole genome shotgun (WGS) entry which is preliminary data.</text>
</comment>
<name>A0A7W5A2L7_9ACTN</name>
<protein>
    <submittedName>
        <fullName evidence="1">Uncharacterized protein</fullName>
    </submittedName>
</protein>
<reference evidence="1 2" key="1">
    <citation type="submission" date="2020-08" db="EMBL/GenBank/DDBJ databases">
        <title>Genomic Encyclopedia of Type Strains, Phase III (KMG-III): the genomes of soil and plant-associated and newly described type strains.</title>
        <authorList>
            <person name="Whitman W."/>
        </authorList>
    </citation>
    <scope>NUCLEOTIDE SEQUENCE [LARGE SCALE GENOMIC DNA]</scope>
    <source>
        <strain evidence="1 2">CECT 3302</strain>
    </source>
</reference>
<gene>
    <name evidence="1" type="ORF">FHS12_001488</name>
</gene>
<sequence length="117" mass="13112">MWSKVEMDDSARLPAYMSLHYGSVLSMPDLADELKDASEAGGVVDIDAAVTIADMLADASRWPDTWQRRVLRRLADGEKSYRLDVLQAIHARRCEATPKQEIDLRLLAVLEGFVLSH</sequence>
<dbReference type="EMBL" id="JACHXG010000003">
    <property type="protein sequence ID" value="MBB3088547.1"/>
    <property type="molecule type" value="Genomic_DNA"/>
</dbReference>
<organism evidence="1 2">
    <name type="scientific">Nocardioides albus</name>
    <dbReference type="NCBI Taxonomy" id="1841"/>
    <lineage>
        <taxon>Bacteria</taxon>
        <taxon>Bacillati</taxon>
        <taxon>Actinomycetota</taxon>
        <taxon>Actinomycetes</taxon>
        <taxon>Propionibacteriales</taxon>
        <taxon>Nocardioidaceae</taxon>
        <taxon>Nocardioides</taxon>
    </lineage>
</organism>
<dbReference type="Proteomes" id="UP000577707">
    <property type="component" value="Unassembled WGS sequence"/>
</dbReference>
<evidence type="ECO:0000313" key="2">
    <source>
        <dbReference type="Proteomes" id="UP000577707"/>
    </source>
</evidence>
<dbReference type="RefSeq" id="WP_183543753.1">
    <property type="nucleotide sequence ID" value="NZ_BMQT01000003.1"/>
</dbReference>
<proteinExistence type="predicted"/>
<dbReference type="AlphaFoldDB" id="A0A7W5A2L7"/>
<evidence type="ECO:0000313" key="1">
    <source>
        <dbReference type="EMBL" id="MBB3088547.1"/>
    </source>
</evidence>
<accession>A0A7W5A2L7</accession>